<dbReference type="Gene3D" id="3.60.15.10">
    <property type="entry name" value="Ribonuclease Z/Hydroxyacylglutathione hydrolase-like"/>
    <property type="match status" value="1"/>
</dbReference>
<dbReference type="AlphaFoldDB" id="A0A428RXR8"/>
<evidence type="ECO:0000259" key="1">
    <source>
        <dbReference type="Pfam" id="PF00753"/>
    </source>
</evidence>
<organism evidence="2 3">
    <name type="scientific">Fusarium ambrosium</name>
    <dbReference type="NCBI Taxonomy" id="131363"/>
    <lineage>
        <taxon>Eukaryota</taxon>
        <taxon>Fungi</taxon>
        <taxon>Dikarya</taxon>
        <taxon>Ascomycota</taxon>
        <taxon>Pezizomycotina</taxon>
        <taxon>Sordariomycetes</taxon>
        <taxon>Hypocreomycetidae</taxon>
        <taxon>Hypocreales</taxon>
        <taxon>Nectriaceae</taxon>
        <taxon>Fusarium</taxon>
        <taxon>Fusarium solani species complex</taxon>
    </lineage>
</organism>
<gene>
    <name evidence="2" type="ORF">CDV31_016945</name>
</gene>
<protein>
    <recommendedName>
        <fullName evidence="1">Metallo-beta-lactamase domain-containing protein</fullName>
    </recommendedName>
</protein>
<dbReference type="Pfam" id="PF00753">
    <property type="entry name" value="Lactamase_B"/>
    <property type="match status" value="1"/>
</dbReference>
<dbReference type="EMBL" id="NIZV01000704">
    <property type="protein sequence ID" value="RSL82340.1"/>
    <property type="molecule type" value="Genomic_DNA"/>
</dbReference>
<comment type="caution">
    <text evidence="2">The sequence shown here is derived from an EMBL/GenBank/DDBJ whole genome shotgun (WGS) entry which is preliminary data.</text>
</comment>
<dbReference type="SUPFAM" id="SSF56281">
    <property type="entry name" value="Metallo-hydrolase/oxidoreductase"/>
    <property type="match status" value="1"/>
</dbReference>
<proteinExistence type="predicted"/>
<dbReference type="InterPro" id="IPR036866">
    <property type="entry name" value="RibonucZ/Hydroxyglut_hydro"/>
</dbReference>
<feature type="domain" description="Metallo-beta-lactamase" evidence="1">
    <location>
        <begin position="285"/>
        <end position="363"/>
    </location>
</feature>
<sequence>MLSISVDGVDQATITAGRQNVTHSYDQSHVKQRIDKVAQLGSVFTFGRTELEPMVFAHIVEGGDDSFAARVEGSSLVFAPSLPPGYLDGLLASYLITEAYKWDPLLLRTILNNGTATYREGEVEAGLELPGIHDETTGLTVLFDPETNLPHIIRSYEDHPFFGPSTHDLLVYNYTEIDGVMFPKRFKTIYNNKHVIADYAADQVLTNQELDEGLFNRPGNGTVPEASVPTRNPEYSFAEIGGFSNDFVWTGPYTGTYEALEESAVQPFQDVPGLWILNMDMRQAVIELEDGSVIVLDAPPHQSKLVIEWVQRKLDKNVTHIWPTHHHHDHAFGTADYVAMGAKIIASERGGHYYSSMNLTEGQIVTYSRGGALVLSDTQTQLVLVDLEGTLHAEDHGYAFISPANPTANSSTAVFEADHANLPTMDVIDQGLLQELLSALARDRVTRDAQ</sequence>
<dbReference type="InterPro" id="IPR001279">
    <property type="entry name" value="Metallo-B-lactamas"/>
</dbReference>
<keyword evidence="3" id="KW-1185">Reference proteome</keyword>
<evidence type="ECO:0000313" key="3">
    <source>
        <dbReference type="Proteomes" id="UP000288429"/>
    </source>
</evidence>
<reference evidence="2 3" key="1">
    <citation type="submission" date="2017-06" db="EMBL/GenBank/DDBJ databases">
        <title>Cmopartive genomic analysis of Ambrosia Fusariam Clade fungi.</title>
        <authorList>
            <person name="Stajich J.E."/>
            <person name="Carrillo J."/>
            <person name="Kijimoto T."/>
            <person name="Eskalen A."/>
            <person name="O'Donnell K."/>
            <person name="Kasson M."/>
        </authorList>
    </citation>
    <scope>NUCLEOTIDE SEQUENCE [LARGE SCALE GENOMIC DNA]</scope>
    <source>
        <strain evidence="2 3">NRRL 20438</strain>
    </source>
</reference>
<dbReference type="Proteomes" id="UP000288429">
    <property type="component" value="Unassembled WGS sequence"/>
</dbReference>
<name>A0A428RXR8_9HYPO</name>
<accession>A0A428RXR8</accession>
<evidence type="ECO:0000313" key="2">
    <source>
        <dbReference type="EMBL" id="RSL82340.1"/>
    </source>
</evidence>